<dbReference type="SUPFAM" id="SSF53613">
    <property type="entry name" value="Ribokinase-like"/>
    <property type="match status" value="1"/>
</dbReference>
<dbReference type="InterPro" id="IPR011611">
    <property type="entry name" value="PfkB_dom"/>
</dbReference>
<accession>A0A1L6TBP6</accession>
<dbReference type="EC" id="2.7.1.15" evidence="4"/>
<protein>
    <submittedName>
        <fullName evidence="4">Carbohydrate kinase</fullName>
        <ecNumber evidence="4">2.7.1.15</ecNumber>
    </submittedName>
</protein>
<evidence type="ECO:0000313" key="5">
    <source>
        <dbReference type="Proteomes" id="UP000029558"/>
    </source>
</evidence>
<dbReference type="PANTHER" id="PTHR10584:SF166">
    <property type="entry name" value="RIBOKINASE"/>
    <property type="match status" value="1"/>
</dbReference>
<feature type="domain" description="Carbohydrate kinase PfkB" evidence="3">
    <location>
        <begin position="41"/>
        <end position="341"/>
    </location>
</feature>
<keyword evidence="2 4" id="KW-0418">Kinase</keyword>
<sequence>MKKVLTIGGATQDIIISYHDAETLFLRNQRGGMAYILLEEGKKIELDGLSQFSGGGATNSAVSLKRQGFDVSVLCKVGNDIAGRTIQSELESYGIDISNVMFDMETATGSSVVVPSPSGDRTVMAYRGANANWHQDDIEVNQLVGFDQLYITSLSSDTALMLPSLISFAKSKDIQVAANPGSSQLTNGADVLKDSLQYIDTLILNSDEAKQLMSSLIQLDDDIRGKIANQLRDGGELLLDTPIFYQDVTFSLRQFFKEVLKLGPQVVVVTDGEKGVYVATKEQLYFHASLKVNNVINTLGAGDAFGSSFVGALAQGKGILDAIRYGLCNSANVIQYPDAKTGLLDDKQLDVLVANLPKEQFDIMSW</sequence>
<dbReference type="AlphaFoldDB" id="A0A1L6TBP6"/>
<proteinExistence type="predicted"/>
<gene>
    <name evidence="4" type="ORF">KU39_1575</name>
</gene>
<dbReference type="Proteomes" id="UP000029558">
    <property type="component" value="Chromosome"/>
</dbReference>
<evidence type="ECO:0000259" key="3">
    <source>
        <dbReference type="Pfam" id="PF00294"/>
    </source>
</evidence>
<organism evidence="4 5">
    <name type="scientific">Piscirickettsia salmonis</name>
    <dbReference type="NCBI Taxonomy" id="1238"/>
    <lineage>
        <taxon>Bacteria</taxon>
        <taxon>Pseudomonadati</taxon>
        <taxon>Pseudomonadota</taxon>
        <taxon>Gammaproteobacteria</taxon>
        <taxon>Thiotrichales</taxon>
        <taxon>Piscirickettsiaceae</taxon>
        <taxon>Piscirickettsia</taxon>
    </lineage>
</organism>
<keyword evidence="1 4" id="KW-0808">Transferase</keyword>
<dbReference type="EMBL" id="CP012508">
    <property type="protein sequence ID" value="ALB22757.1"/>
    <property type="molecule type" value="Genomic_DNA"/>
</dbReference>
<dbReference type="PANTHER" id="PTHR10584">
    <property type="entry name" value="SUGAR KINASE"/>
    <property type="match status" value="1"/>
</dbReference>
<evidence type="ECO:0000256" key="2">
    <source>
        <dbReference type="ARBA" id="ARBA00022777"/>
    </source>
</evidence>
<dbReference type="OrthoDB" id="9792663at2"/>
<dbReference type="RefSeq" id="WP_027243024.1">
    <property type="nucleotide sequence ID" value="NZ_CP013786.1"/>
</dbReference>
<evidence type="ECO:0000313" key="4">
    <source>
        <dbReference type="EMBL" id="ALB22757.1"/>
    </source>
</evidence>
<dbReference type="InterPro" id="IPR029056">
    <property type="entry name" value="Ribokinase-like"/>
</dbReference>
<dbReference type="GO" id="GO:0004747">
    <property type="term" value="F:ribokinase activity"/>
    <property type="evidence" value="ECO:0007669"/>
    <property type="project" value="UniProtKB-EC"/>
</dbReference>
<evidence type="ECO:0000256" key="1">
    <source>
        <dbReference type="ARBA" id="ARBA00022679"/>
    </source>
</evidence>
<dbReference type="Pfam" id="PF00294">
    <property type="entry name" value="PfkB"/>
    <property type="match status" value="1"/>
</dbReference>
<dbReference type="Gene3D" id="3.40.1190.20">
    <property type="match status" value="1"/>
</dbReference>
<reference evidence="4 5" key="1">
    <citation type="journal article" date="2014" name="Genome Announc.">
        <title>Comparative Genome Analysis of Two Isolates of the Fish Pathogen Piscirickettsia salmonis from Different Hosts Reveals Major Differences in Virulence-Associated Secretion Systems.</title>
        <authorList>
            <person name="Bohle H."/>
            <person name="Henriquez P."/>
            <person name="Grothusen H."/>
            <person name="Navas E."/>
            <person name="Sandoval A."/>
            <person name="Bustamante F."/>
            <person name="Bustos P."/>
            <person name="Mancilla M."/>
        </authorList>
    </citation>
    <scope>NUCLEOTIDE SEQUENCE [LARGE SCALE GENOMIC DNA]</scope>
    <source>
        <strain evidence="5">B1-32597</strain>
    </source>
</reference>
<name>A0A1L6TBP6_PISSA</name>